<organism evidence="6">
    <name type="scientific">uncultured Gemmatimonadota bacterium</name>
    <dbReference type="NCBI Taxonomy" id="203437"/>
    <lineage>
        <taxon>Bacteria</taxon>
        <taxon>Pseudomonadati</taxon>
        <taxon>Gemmatimonadota</taxon>
        <taxon>environmental samples</taxon>
    </lineage>
</organism>
<dbReference type="AlphaFoldDB" id="A0A6J4LY32"/>
<comment type="cofactor">
    <cofactor evidence="1">
        <name>pyridoxal 5'-phosphate</name>
        <dbReference type="ChEBI" id="CHEBI:597326"/>
    </cofactor>
</comment>
<gene>
    <name evidence="6" type="ORF">AVDCRST_MAG89-2814</name>
</gene>
<feature type="domain" description="Aminotransferase class I/classII large" evidence="5">
    <location>
        <begin position="57"/>
        <end position="393"/>
    </location>
</feature>
<keyword evidence="3 6" id="KW-0808">Transferase</keyword>
<name>A0A6J4LY32_9BACT</name>
<keyword evidence="4" id="KW-0663">Pyridoxal phosphate</keyword>
<evidence type="ECO:0000259" key="5">
    <source>
        <dbReference type="Pfam" id="PF00155"/>
    </source>
</evidence>
<dbReference type="Pfam" id="PF00155">
    <property type="entry name" value="Aminotran_1_2"/>
    <property type="match status" value="1"/>
</dbReference>
<reference evidence="6" key="1">
    <citation type="submission" date="2020-02" db="EMBL/GenBank/DDBJ databases">
        <authorList>
            <person name="Meier V. D."/>
        </authorList>
    </citation>
    <scope>NUCLEOTIDE SEQUENCE</scope>
    <source>
        <strain evidence="6">AVDCRST_MAG89</strain>
    </source>
</reference>
<dbReference type="EC" id="2.6.1.1" evidence="6"/>
<dbReference type="Gene3D" id="3.40.640.10">
    <property type="entry name" value="Type I PLP-dependent aspartate aminotransferase-like (Major domain)"/>
    <property type="match status" value="1"/>
</dbReference>
<dbReference type="GO" id="GO:0030170">
    <property type="term" value="F:pyridoxal phosphate binding"/>
    <property type="evidence" value="ECO:0007669"/>
    <property type="project" value="InterPro"/>
</dbReference>
<dbReference type="SUPFAM" id="SSF53383">
    <property type="entry name" value="PLP-dependent transferases"/>
    <property type="match status" value="1"/>
</dbReference>
<evidence type="ECO:0000256" key="1">
    <source>
        <dbReference type="ARBA" id="ARBA00001933"/>
    </source>
</evidence>
<dbReference type="GO" id="GO:0004069">
    <property type="term" value="F:L-aspartate:2-oxoglutarate aminotransferase activity"/>
    <property type="evidence" value="ECO:0007669"/>
    <property type="project" value="UniProtKB-EC"/>
</dbReference>
<evidence type="ECO:0000313" key="6">
    <source>
        <dbReference type="EMBL" id="CAA9345014.1"/>
    </source>
</evidence>
<dbReference type="InterPro" id="IPR004839">
    <property type="entry name" value="Aminotransferase_I/II_large"/>
</dbReference>
<dbReference type="InterPro" id="IPR015422">
    <property type="entry name" value="PyrdxlP-dep_Trfase_small"/>
</dbReference>
<accession>A0A6J4LY32</accession>
<evidence type="ECO:0000256" key="2">
    <source>
        <dbReference type="ARBA" id="ARBA00022576"/>
    </source>
</evidence>
<evidence type="ECO:0000256" key="3">
    <source>
        <dbReference type="ARBA" id="ARBA00022679"/>
    </source>
</evidence>
<dbReference type="PANTHER" id="PTHR42790">
    <property type="entry name" value="AMINOTRANSFERASE"/>
    <property type="match status" value="1"/>
</dbReference>
<protein>
    <submittedName>
        <fullName evidence="6">Transcriptional regulator, GntR family domain / Aspartate aminotransferase</fullName>
        <ecNumber evidence="6">2.6.1.1</ecNumber>
    </submittedName>
</protein>
<keyword evidence="2 6" id="KW-0032">Aminotransferase</keyword>
<dbReference type="EMBL" id="CADCTV010000589">
    <property type="protein sequence ID" value="CAA9345014.1"/>
    <property type="molecule type" value="Genomic_DNA"/>
</dbReference>
<dbReference type="InterPro" id="IPR015424">
    <property type="entry name" value="PyrdxlP-dep_Trfase"/>
</dbReference>
<dbReference type="InterPro" id="IPR050859">
    <property type="entry name" value="Class-I_PLP-dep_aminotransf"/>
</dbReference>
<sequence>MIQTATDAPALRLAEWARRSGTSALQTMLSVGTRPGTISFALGLPAPEFFPSEEYGRAAAAVLAEDPRALQYSPPSAPLQAHVAALMAQRGVACAPEQVFLTTGAQQGISLLARLLLEPGGEIITDTLCYTGFQQAVEPFAPRFLTVPTDLETGMDVDAVEALLAGGARPAFIYTVPDGHNPLAVSMSAEKRVRLVEIARRYGVPVVEDDPYGFLAYDGAPAHPLRALEREWVFYVGSFSKVLAPALRLGWIIVPQELVRLLAIGKEASDINTATLAQRGAARFFDGGHLPAHLAMLRREYRLRRDTMLAALARHFPAGARWRKPSAGVFIWVELPARADAGEVLRVAIEQECVVFVPGHAFAADGSGTAGNCMRLNFSHSTPEVIEEGIARLGRALRTVVP</sequence>
<dbReference type="PANTHER" id="PTHR42790:SF19">
    <property type="entry name" value="KYNURENINE_ALPHA-AMINOADIPATE AMINOTRANSFERASE, MITOCHONDRIAL"/>
    <property type="match status" value="1"/>
</dbReference>
<dbReference type="GO" id="GO:1901605">
    <property type="term" value="P:alpha-amino acid metabolic process"/>
    <property type="evidence" value="ECO:0007669"/>
    <property type="project" value="TreeGrafter"/>
</dbReference>
<dbReference type="CDD" id="cd00609">
    <property type="entry name" value="AAT_like"/>
    <property type="match status" value="1"/>
</dbReference>
<dbReference type="Gene3D" id="3.90.1150.10">
    <property type="entry name" value="Aspartate Aminotransferase, domain 1"/>
    <property type="match status" value="1"/>
</dbReference>
<dbReference type="InterPro" id="IPR015421">
    <property type="entry name" value="PyrdxlP-dep_Trfase_major"/>
</dbReference>
<evidence type="ECO:0000256" key="4">
    <source>
        <dbReference type="ARBA" id="ARBA00022898"/>
    </source>
</evidence>
<proteinExistence type="predicted"/>